<evidence type="ECO:0000256" key="7">
    <source>
        <dbReference type="ARBA" id="ARBA00023065"/>
    </source>
</evidence>
<dbReference type="InterPro" id="IPR010916">
    <property type="entry name" value="TonB_box_CS"/>
</dbReference>
<dbReference type="InterPro" id="IPR039426">
    <property type="entry name" value="TonB-dep_rcpt-like"/>
</dbReference>
<feature type="domain" description="Secretin/TonB short N-terminal" evidence="16">
    <location>
        <begin position="48"/>
        <end position="99"/>
    </location>
</feature>
<keyword evidence="18" id="KW-1185">Reference proteome</keyword>
<feature type="short sequence motif" description="TonB box" evidence="12">
    <location>
        <begin position="115"/>
        <end position="121"/>
    </location>
</feature>
<dbReference type="RefSeq" id="WP_341726813.1">
    <property type="nucleotide sequence ID" value="NZ_JBBWWT010000007.1"/>
</dbReference>
<evidence type="ECO:0000256" key="1">
    <source>
        <dbReference type="ARBA" id="ARBA00004571"/>
    </source>
</evidence>
<keyword evidence="8 12" id="KW-0798">TonB box</keyword>
<accession>A0ABU9J321</accession>
<keyword evidence="3 11" id="KW-1134">Transmembrane beta strand</keyword>
<evidence type="ECO:0000256" key="13">
    <source>
        <dbReference type="RuleBase" id="RU003357"/>
    </source>
</evidence>
<dbReference type="Gene3D" id="2.40.170.20">
    <property type="entry name" value="TonB-dependent receptor, beta-barrel domain"/>
    <property type="match status" value="1"/>
</dbReference>
<keyword evidence="7" id="KW-0406">Ion transport</keyword>
<keyword evidence="17" id="KW-0675">Receptor</keyword>
<keyword evidence="10 11" id="KW-0998">Cell outer membrane</keyword>
<evidence type="ECO:0000256" key="9">
    <source>
        <dbReference type="ARBA" id="ARBA00023136"/>
    </source>
</evidence>
<evidence type="ECO:0000256" key="6">
    <source>
        <dbReference type="ARBA" id="ARBA00023004"/>
    </source>
</evidence>
<dbReference type="SMART" id="SM00965">
    <property type="entry name" value="STN"/>
    <property type="match status" value="1"/>
</dbReference>
<dbReference type="Pfam" id="PF00593">
    <property type="entry name" value="TonB_dep_Rec_b-barrel"/>
    <property type="match status" value="1"/>
</dbReference>
<dbReference type="Proteomes" id="UP001459204">
    <property type="component" value="Unassembled WGS sequence"/>
</dbReference>
<dbReference type="Pfam" id="PF07715">
    <property type="entry name" value="Plug"/>
    <property type="match status" value="1"/>
</dbReference>
<feature type="region of interest" description="Disordered" evidence="14">
    <location>
        <begin position="332"/>
        <end position="358"/>
    </location>
</feature>
<dbReference type="PROSITE" id="PS52016">
    <property type="entry name" value="TONB_DEPENDENT_REC_3"/>
    <property type="match status" value="1"/>
</dbReference>
<reference evidence="17 18" key="1">
    <citation type="submission" date="2024-04" db="EMBL/GenBank/DDBJ databases">
        <title>Draft genome sequence of Pseudoxanthomonas putridarboris WD12.</title>
        <authorList>
            <person name="Oh J."/>
        </authorList>
    </citation>
    <scope>NUCLEOTIDE SEQUENCE [LARGE SCALE GENOMIC DNA]</scope>
    <source>
        <strain evidence="17 18">WD12</strain>
    </source>
</reference>
<dbReference type="EMBL" id="JBBWWT010000007">
    <property type="protein sequence ID" value="MEL1265642.1"/>
    <property type="molecule type" value="Genomic_DNA"/>
</dbReference>
<evidence type="ECO:0000256" key="12">
    <source>
        <dbReference type="PROSITE-ProRule" id="PRU10143"/>
    </source>
</evidence>
<evidence type="ECO:0000256" key="3">
    <source>
        <dbReference type="ARBA" id="ARBA00022452"/>
    </source>
</evidence>
<keyword evidence="15" id="KW-0732">Signal</keyword>
<comment type="caution">
    <text evidence="17">The sequence shown here is derived from an EMBL/GenBank/DDBJ whole genome shotgun (WGS) entry which is preliminary data.</text>
</comment>
<keyword evidence="2 11" id="KW-0813">Transport</keyword>
<dbReference type="InterPro" id="IPR011662">
    <property type="entry name" value="Secretin/TonB_short_N"/>
</dbReference>
<evidence type="ECO:0000259" key="16">
    <source>
        <dbReference type="SMART" id="SM00965"/>
    </source>
</evidence>
<evidence type="ECO:0000256" key="2">
    <source>
        <dbReference type="ARBA" id="ARBA00022448"/>
    </source>
</evidence>
<dbReference type="InterPro" id="IPR012910">
    <property type="entry name" value="Plug_dom"/>
</dbReference>
<organism evidence="17 18">
    <name type="scientific">Pseudoxanthomonas putridarboris</name>
    <dbReference type="NCBI Taxonomy" id="752605"/>
    <lineage>
        <taxon>Bacteria</taxon>
        <taxon>Pseudomonadati</taxon>
        <taxon>Pseudomonadota</taxon>
        <taxon>Gammaproteobacteria</taxon>
        <taxon>Lysobacterales</taxon>
        <taxon>Lysobacteraceae</taxon>
        <taxon>Pseudoxanthomonas</taxon>
    </lineage>
</organism>
<dbReference type="SUPFAM" id="SSF56935">
    <property type="entry name" value="Porins"/>
    <property type="match status" value="1"/>
</dbReference>
<dbReference type="Gene3D" id="3.55.50.30">
    <property type="match status" value="1"/>
</dbReference>
<dbReference type="PANTHER" id="PTHR32552:SF81">
    <property type="entry name" value="TONB-DEPENDENT OUTER MEMBRANE RECEPTOR"/>
    <property type="match status" value="1"/>
</dbReference>
<evidence type="ECO:0000256" key="10">
    <source>
        <dbReference type="ARBA" id="ARBA00023237"/>
    </source>
</evidence>
<evidence type="ECO:0000256" key="4">
    <source>
        <dbReference type="ARBA" id="ARBA00022496"/>
    </source>
</evidence>
<name>A0ABU9J321_9GAMM</name>
<sequence>MQIKTSLASAIALMFLAVPPALAGQKSFTLPAQPLSSALHEYAQQAGVQIIAPDDADGGTMTRAVEGVMDARQALLKMLEGSGLEIASDDGEVIVLRRRKDDRSSAPDSEALLDTIVVTAQKRVQPAQEVPIALTGYSAKQIDQMQLQSLRDVSRLTPGLLVSSFSQSSPTIAVRGATNTFTQIGVNKPVAIVVDDVFVPRNSAATFDLYRLESIQVLKGPQGTLFGRNATGGTIVIDSGKPAYGQSSGSVQAGFGNYDLHQVDALVDVSPGDNAAFRLSGSFKAHDGYGRDRLTGNEQDDLDSRNLRGQARFQASDYVEVLFGADWSSDKNGGRTLSSKTLGSDGDRRTSEVGVPQGFERDQWGASSRIYWDSSAGKFASITGYRHTESGERYSGVGANYRFLSGTARQATTQDNDDVDALSQEFRYASPIWERGDFVAGLYLLDEDASRTLFNRDYAAVTGVLANHVLADQEVKTRSYAGFVDGNIRFSDQWSLTLGTRYTYDKKAASLTRTDFLNPVNSFSMDDLKASWNELTSRAVLSWKPSDRMMWYASATQGYTSGGFNTEASSAAALARPFDPETVTNVELGTKSQWLDDRLRINVTAFQMKYKDKQELYFDGITRILNIENAGEATIKGAELELEYRPVRNFGFMASYGWLDTRYDHFVIPGGADNTGHPLGSSPKDKWALATDFRIPLANGAQVVGAASYAYTGDYYTGATMDPNLFIKGYGLGNAQLGYESAGGRWRLIGWIKNITDTEYVLTPSTQVVLAEYLGEPRTYGVTFMLNFGGGDAR</sequence>
<dbReference type="CDD" id="cd01347">
    <property type="entry name" value="ligand_gated_channel"/>
    <property type="match status" value="1"/>
</dbReference>
<comment type="similarity">
    <text evidence="11 13">Belongs to the TonB-dependent receptor family.</text>
</comment>
<evidence type="ECO:0000313" key="17">
    <source>
        <dbReference type="EMBL" id="MEL1265642.1"/>
    </source>
</evidence>
<dbReference type="InterPro" id="IPR036942">
    <property type="entry name" value="Beta-barrel_TonB_sf"/>
</dbReference>
<dbReference type="PANTHER" id="PTHR32552">
    <property type="entry name" value="FERRICHROME IRON RECEPTOR-RELATED"/>
    <property type="match status" value="1"/>
</dbReference>
<gene>
    <name evidence="17" type="ORF">AAD027_14880</name>
</gene>
<dbReference type="PROSITE" id="PS00430">
    <property type="entry name" value="TONB_DEPENDENT_REC_1"/>
    <property type="match status" value="1"/>
</dbReference>
<evidence type="ECO:0000256" key="11">
    <source>
        <dbReference type="PROSITE-ProRule" id="PRU01360"/>
    </source>
</evidence>
<dbReference type="InterPro" id="IPR000531">
    <property type="entry name" value="Beta-barrel_TonB"/>
</dbReference>
<evidence type="ECO:0000256" key="8">
    <source>
        <dbReference type="ARBA" id="ARBA00023077"/>
    </source>
</evidence>
<keyword evidence="9 11" id="KW-0472">Membrane</keyword>
<feature type="chain" id="PRO_5045491979" evidence="15">
    <location>
        <begin position="24"/>
        <end position="794"/>
    </location>
</feature>
<evidence type="ECO:0000313" key="18">
    <source>
        <dbReference type="Proteomes" id="UP001459204"/>
    </source>
</evidence>
<keyword evidence="4" id="KW-0410">Iron transport</keyword>
<evidence type="ECO:0000256" key="5">
    <source>
        <dbReference type="ARBA" id="ARBA00022692"/>
    </source>
</evidence>
<evidence type="ECO:0000256" key="15">
    <source>
        <dbReference type="SAM" id="SignalP"/>
    </source>
</evidence>
<protein>
    <submittedName>
        <fullName evidence="17">TonB-dependent receptor</fullName>
    </submittedName>
</protein>
<proteinExistence type="inferred from homology"/>
<keyword evidence="6" id="KW-0408">Iron</keyword>
<comment type="subcellular location">
    <subcellularLocation>
        <location evidence="1 11">Cell outer membrane</location>
        <topology evidence="1 11">Multi-pass membrane protein</topology>
    </subcellularLocation>
</comment>
<keyword evidence="5 11" id="KW-0812">Transmembrane</keyword>
<feature type="signal peptide" evidence="15">
    <location>
        <begin position="1"/>
        <end position="23"/>
    </location>
</feature>
<evidence type="ECO:0000256" key="14">
    <source>
        <dbReference type="SAM" id="MobiDB-lite"/>
    </source>
</evidence>